<dbReference type="GO" id="GO:0008406">
    <property type="term" value="P:gonad development"/>
    <property type="evidence" value="ECO:0007669"/>
    <property type="project" value="UniProtKB-ARBA"/>
</dbReference>
<dbReference type="GO" id="GO:0048813">
    <property type="term" value="P:dendrite morphogenesis"/>
    <property type="evidence" value="ECO:0007669"/>
    <property type="project" value="UniProtKB-ARBA"/>
</dbReference>
<protein>
    <submittedName>
        <fullName evidence="8">Protein bric-a-brac 1</fullName>
    </submittedName>
</protein>
<dbReference type="GO" id="GO:0035167">
    <property type="term" value="P:larval lymph gland hemopoiesis"/>
    <property type="evidence" value="ECO:0007669"/>
    <property type="project" value="UniProtKB-ARBA"/>
</dbReference>
<evidence type="ECO:0000256" key="1">
    <source>
        <dbReference type="ARBA" id="ARBA00022473"/>
    </source>
</evidence>
<accession>A0A5N5TPZ9</accession>
<evidence type="ECO:0000256" key="5">
    <source>
        <dbReference type="ARBA" id="ARBA00037382"/>
    </source>
</evidence>
<dbReference type="AlphaFoldDB" id="A0A5N5TPZ9"/>
<dbReference type="InterPro" id="IPR051095">
    <property type="entry name" value="Dros_DevTransReg"/>
</dbReference>
<keyword evidence="3" id="KW-0524">Neurogenesis</keyword>
<keyword evidence="1" id="KW-0217">Developmental protein</keyword>
<dbReference type="CDD" id="cd18315">
    <property type="entry name" value="BTB_POZ_BAB-like"/>
    <property type="match status" value="1"/>
</dbReference>
<dbReference type="PROSITE" id="PS50097">
    <property type="entry name" value="BTB"/>
    <property type="match status" value="1"/>
</dbReference>
<dbReference type="SMART" id="SM00225">
    <property type="entry name" value="BTB"/>
    <property type="match status" value="1"/>
</dbReference>
<keyword evidence="2" id="KW-0221">Differentiation</keyword>
<feature type="region of interest" description="Disordered" evidence="6">
    <location>
        <begin position="107"/>
        <end position="131"/>
    </location>
</feature>
<evidence type="ECO:0000256" key="2">
    <source>
        <dbReference type="ARBA" id="ARBA00022782"/>
    </source>
</evidence>
<dbReference type="InterPro" id="IPR011333">
    <property type="entry name" value="SKP1/BTB/POZ_sf"/>
</dbReference>
<name>A0A5N5TPZ9_9CRUS</name>
<dbReference type="GO" id="GO:0045476">
    <property type="term" value="P:nurse cell apoptotic process"/>
    <property type="evidence" value="ECO:0007669"/>
    <property type="project" value="UniProtKB-ARBA"/>
</dbReference>
<dbReference type="PANTHER" id="PTHR23110">
    <property type="entry name" value="BTB DOMAIN TRANSCRIPTION FACTOR"/>
    <property type="match status" value="1"/>
</dbReference>
<dbReference type="GO" id="GO:0007526">
    <property type="term" value="P:larval somatic muscle development"/>
    <property type="evidence" value="ECO:0007669"/>
    <property type="project" value="UniProtKB-ARBA"/>
</dbReference>
<comment type="function">
    <text evidence="5">Putative transcription factor required for axon growth and guidance in the central and peripheral nervous systems. Repels CNS axons away from the midline by promoting the expression of the midline repellent sli and its receptor robo.</text>
</comment>
<sequence length="334" mass="38151">MFNYIIFTYKLQNYQESYSDVTLACEGKYFPVHKLVLSICSEYFEEIFSQTKCQHPVIVLKDIRPSDLEALLNYMYAGEANVSQSELASLIKAAECLRIKGLAVPDESPPVRDKRRLGETSDSFHSSKKRKSDEPYILSHYKAYESDSENARIYNKNKRRSEDSSHRSISENRSEDSSSISLHEDETYRSIVIPEVKLEGDSVEVKQEVSEPKIEEHLENDSHQHLESTNIGISYAVNIGTDTNKDDDSHSQDSHIIPELITHSVAGPSGVQGHETMSNWENNTNNISSYTGENFSPDDGRTQQLKCFMVIILVFHSPLSKYHYIWSFVYVLTQ</sequence>
<dbReference type="GO" id="GO:0005634">
    <property type="term" value="C:nucleus"/>
    <property type="evidence" value="ECO:0007669"/>
    <property type="project" value="TreeGrafter"/>
</dbReference>
<organism evidence="8 9">
    <name type="scientific">Armadillidium nasatum</name>
    <dbReference type="NCBI Taxonomy" id="96803"/>
    <lineage>
        <taxon>Eukaryota</taxon>
        <taxon>Metazoa</taxon>
        <taxon>Ecdysozoa</taxon>
        <taxon>Arthropoda</taxon>
        <taxon>Crustacea</taxon>
        <taxon>Multicrustacea</taxon>
        <taxon>Malacostraca</taxon>
        <taxon>Eumalacostraca</taxon>
        <taxon>Peracarida</taxon>
        <taxon>Isopoda</taxon>
        <taxon>Oniscidea</taxon>
        <taxon>Crinocheta</taxon>
        <taxon>Armadillidiidae</taxon>
        <taxon>Armadillidium</taxon>
    </lineage>
</organism>
<dbReference type="GO" id="GO:0007464">
    <property type="term" value="P:R3/R4 cell fate commitment"/>
    <property type="evidence" value="ECO:0007669"/>
    <property type="project" value="UniProtKB-ARBA"/>
</dbReference>
<dbReference type="SUPFAM" id="SSF54695">
    <property type="entry name" value="POZ domain"/>
    <property type="match status" value="1"/>
</dbReference>
<evidence type="ECO:0000313" key="9">
    <source>
        <dbReference type="Proteomes" id="UP000326759"/>
    </source>
</evidence>
<feature type="compositionally biased region" description="Basic and acidic residues" evidence="6">
    <location>
        <begin position="109"/>
        <end position="119"/>
    </location>
</feature>
<feature type="domain" description="BTB" evidence="7">
    <location>
        <begin position="19"/>
        <end position="84"/>
    </location>
</feature>
<evidence type="ECO:0000259" key="7">
    <source>
        <dbReference type="PROSITE" id="PS50097"/>
    </source>
</evidence>
<reference evidence="8 9" key="1">
    <citation type="journal article" date="2019" name="PLoS Biol.">
        <title>Sex chromosomes control vertical transmission of feminizing Wolbachia symbionts in an isopod.</title>
        <authorList>
            <person name="Becking T."/>
            <person name="Chebbi M.A."/>
            <person name="Giraud I."/>
            <person name="Moumen B."/>
            <person name="Laverre T."/>
            <person name="Caubet Y."/>
            <person name="Peccoud J."/>
            <person name="Gilbert C."/>
            <person name="Cordaux R."/>
        </authorList>
    </citation>
    <scope>NUCLEOTIDE SEQUENCE [LARGE SCALE GENOMIC DNA]</scope>
    <source>
        <strain evidence="8">ANa2</strain>
        <tissue evidence="8">Whole body excluding digestive tract and cuticle</tissue>
    </source>
</reference>
<dbReference type="GO" id="GO:0016199">
    <property type="term" value="P:axon midline choice point recognition"/>
    <property type="evidence" value="ECO:0007669"/>
    <property type="project" value="UniProtKB-ARBA"/>
</dbReference>
<proteinExistence type="predicted"/>
<feature type="compositionally biased region" description="Basic and acidic residues" evidence="6">
    <location>
        <begin position="160"/>
        <end position="182"/>
    </location>
</feature>
<dbReference type="PANTHER" id="PTHR23110:SF111">
    <property type="entry name" value="LONGITUDINALS LACKING PROTEIN, ISOFORMS F_I_K_T"/>
    <property type="match status" value="1"/>
</dbReference>
<feature type="region of interest" description="Disordered" evidence="6">
    <location>
        <begin position="152"/>
        <end position="182"/>
    </location>
</feature>
<gene>
    <name evidence="8" type="primary">bab1_5</name>
    <name evidence="8" type="ORF">Anas_03132</name>
</gene>
<keyword evidence="4" id="KW-0539">Nucleus</keyword>
<dbReference type="InterPro" id="IPR000210">
    <property type="entry name" value="BTB/POZ_dom"/>
</dbReference>
<comment type="caution">
    <text evidence="8">The sequence shown here is derived from an EMBL/GenBank/DDBJ whole genome shotgun (WGS) entry which is preliminary data.</text>
</comment>
<evidence type="ECO:0000313" key="8">
    <source>
        <dbReference type="EMBL" id="KAB7508171.1"/>
    </source>
</evidence>
<dbReference type="GO" id="GO:0045467">
    <property type="term" value="P:R7 cell development"/>
    <property type="evidence" value="ECO:0007669"/>
    <property type="project" value="UniProtKB-ARBA"/>
</dbReference>
<evidence type="ECO:0000256" key="4">
    <source>
        <dbReference type="ARBA" id="ARBA00023242"/>
    </source>
</evidence>
<dbReference type="GO" id="GO:0006357">
    <property type="term" value="P:regulation of transcription by RNA polymerase II"/>
    <property type="evidence" value="ECO:0007669"/>
    <property type="project" value="TreeGrafter"/>
</dbReference>
<dbReference type="EMBL" id="SEYY01000032">
    <property type="protein sequence ID" value="KAB7508171.1"/>
    <property type="molecule type" value="Genomic_DNA"/>
</dbReference>
<keyword evidence="9" id="KW-1185">Reference proteome</keyword>
<dbReference type="Proteomes" id="UP000326759">
    <property type="component" value="Unassembled WGS sequence"/>
</dbReference>
<evidence type="ECO:0000256" key="3">
    <source>
        <dbReference type="ARBA" id="ARBA00022902"/>
    </source>
</evidence>
<dbReference type="Pfam" id="PF00651">
    <property type="entry name" value="BTB"/>
    <property type="match status" value="1"/>
</dbReference>
<evidence type="ECO:0000256" key="6">
    <source>
        <dbReference type="SAM" id="MobiDB-lite"/>
    </source>
</evidence>
<dbReference type="OrthoDB" id="6359943at2759"/>
<dbReference type="Gene3D" id="3.30.710.10">
    <property type="entry name" value="Potassium Channel Kv1.1, Chain A"/>
    <property type="match status" value="1"/>
</dbReference>